<name>A0A1E4TTN9_PACTA</name>
<dbReference type="CDD" id="cd08204">
    <property type="entry name" value="ArfGap"/>
    <property type="match status" value="1"/>
</dbReference>
<dbReference type="InterPro" id="IPR001164">
    <property type="entry name" value="ArfGAP_dom"/>
</dbReference>
<evidence type="ECO:0000313" key="10">
    <source>
        <dbReference type="Proteomes" id="UP000094236"/>
    </source>
</evidence>
<dbReference type="InterPro" id="IPR027267">
    <property type="entry name" value="AH/BAR_dom_sf"/>
</dbReference>
<dbReference type="OrthoDB" id="10266696at2759"/>
<dbReference type="SUPFAM" id="SSF50729">
    <property type="entry name" value="PH domain-like"/>
    <property type="match status" value="1"/>
</dbReference>
<keyword evidence="5" id="KW-0963">Cytoplasm</keyword>
<reference evidence="10" key="1">
    <citation type="submission" date="2016-05" db="EMBL/GenBank/DDBJ databases">
        <title>Comparative genomics of biotechnologically important yeasts.</title>
        <authorList>
            <consortium name="DOE Joint Genome Institute"/>
            <person name="Riley R."/>
            <person name="Haridas S."/>
            <person name="Wolfe K.H."/>
            <person name="Lopes M.R."/>
            <person name="Hittinger C.T."/>
            <person name="Goker M."/>
            <person name="Salamov A."/>
            <person name="Wisecaver J."/>
            <person name="Long T.M."/>
            <person name="Aerts A.L."/>
            <person name="Barry K."/>
            <person name="Choi C."/>
            <person name="Clum A."/>
            <person name="Coughlan A.Y."/>
            <person name="Deshpande S."/>
            <person name="Douglass A.P."/>
            <person name="Hanson S.J."/>
            <person name="Klenk H.-P."/>
            <person name="Labutti K."/>
            <person name="Lapidus A."/>
            <person name="Lindquist E."/>
            <person name="Lipzen A."/>
            <person name="Meier-Kolthoff J.P."/>
            <person name="Ohm R.A."/>
            <person name="Otillar R.P."/>
            <person name="Pangilinan J."/>
            <person name="Peng Y."/>
            <person name="Rokas A."/>
            <person name="Rosa C.A."/>
            <person name="Scheuner C."/>
            <person name="Sibirny A.A."/>
            <person name="Slot J.C."/>
            <person name="Stielow J.B."/>
            <person name="Sun H."/>
            <person name="Kurtzman C.P."/>
            <person name="Blackwell M."/>
            <person name="Grigoriev I.V."/>
            <person name="Jeffries T.W."/>
        </authorList>
    </citation>
    <scope>NUCLEOTIDE SEQUENCE [LARGE SCALE GENOMIC DNA]</scope>
    <source>
        <strain evidence="10">NRRL Y-2460</strain>
    </source>
</reference>
<keyword evidence="6" id="KW-0175">Coiled coil</keyword>
<evidence type="ECO:0000259" key="7">
    <source>
        <dbReference type="PROSITE" id="PS50003"/>
    </source>
</evidence>
<dbReference type="InterPro" id="IPR037278">
    <property type="entry name" value="ARFGAP/RecO"/>
</dbReference>
<dbReference type="CDD" id="cd00821">
    <property type="entry name" value="PH"/>
    <property type="match status" value="1"/>
</dbReference>
<organism evidence="9 10">
    <name type="scientific">Pachysolen tannophilus NRRL Y-2460</name>
    <dbReference type="NCBI Taxonomy" id="669874"/>
    <lineage>
        <taxon>Eukaryota</taxon>
        <taxon>Fungi</taxon>
        <taxon>Dikarya</taxon>
        <taxon>Ascomycota</taxon>
        <taxon>Saccharomycotina</taxon>
        <taxon>Pichiomycetes</taxon>
        <taxon>Pachysolenaceae</taxon>
        <taxon>Pachysolen</taxon>
    </lineage>
</organism>
<dbReference type="SUPFAM" id="SSF57863">
    <property type="entry name" value="ArfGap/RecO-like zinc finger"/>
    <property type="match status" value="1"/>
</dbReference>
<dbReference type="Gene3D" id="1.10.220.150">
    <property type="entry name" value="Arf GTPase activating protein"/>
    <property type="match status" value="1"/>
</dbReference>
<dbReference type="Pfam" id="PF16746">
    <property type="entry name" value="BAR_3"/>
    <property type="match status" value="1"/>
</dbReference>
<keyword evidence="10" id="KW-1185">Reference proteome</keyword>
<dbReference type="SMART" id="SM00105">
    <property type="entry name" value="ArfGap"/>
    <property type="match status" value="1"/>
</dbReference>
<evidence type="ECO:0000256" key="2">
    <source>
        <dbReference type="ARBA" id="ARBA00022771"/>
    </source>
</evidence>
<dbReference type="GO" id="GO:0006891">
    <property type="term" value="P:intra-Golgi vesicle-mediated transport"/>
    <property type="evidence" value="ECO:0007669"/>
    <property type="project" value="TreeGrafter"/>
</dbReference>
<dbReference type="Gene3D" id="2.30.29.30">
    <property type="entry name" value="Pleckstrin-homology domain (PH domain)/Phosphotyrosine-binding domain (PTB)"/>
    <property type="match status" value="1"/>
</dbReference>
<keyword evidence="5" id="KW-0040">ANK repeat</keyword>
<keyword evidence="5" id="KW-0677">Repeat</keyword>
<dbReference type="InterPro" id="IPR004148">
    <property type="entry name" value="BAR_dom"/>
</dbReference>
<keyword evidence="5" id="KW-0343">GTPase activation</keyword>
<evidence type="ECO:0000256" key="4">
    <source>
        <dbReference type="PROSITE-ProRule" id="PRU00288"/>
    </source>
</evidence>
<dbReference type="GO" id="GO:0005802">
    <property type="term" value="C:trans-Golgi network"/>
    <property type="evidence" value="ECO:0007669"/>
    <property type="project" value="TreeGrafter"/>
</dbReference>
<dbReference type="Pfam" id="PF01412">
    <property type="entry name" value="ArfGap"/>
    <property type="match status" value="1"/>
</dbReference>
<evidence type="ECO:0000256" key="1">
    <source>
        <dbReference type="ARBA" id="ARBA00022723"/>
    </source>
</evidence>
<dbReference type="PROSITE" id="PS50003">
    <property type="entry name" value="PH_DOMAIN"/>
    <property type="match status" value="1"/>
</dbReference>
<dbReference type="EMBL" id="KV454014">
    <property type="protein sequence ID" value="ODV95153.1"/>
    <property type="molecule type" value="Genomic_DNA"/>
</dbReference>
<proteinExistence type="predicted"/>
<comment type="function">
    <text evidence="5">GTPase-activating protein for the ADP ribosylation factor family.</text>
</comment>
<gene>
    <name evidence="9" type="ORF">PACTADRAFT_49898</name>
</gene>
<keyword evidence="3 5" id="KW-0862">Zinc</keyword>
<evidence type="ECO:0000256" key="6">
    <source>
        <dbReference type="SAM" id="Coils"/>
    </source>
</evidence>
<dbReference type="Proteomes" id="UP000094236">
    <property type="component" value="Unassembled WGS sequence"/>
</dbReference>
<feature type="domain" description="Arf-GAP" evidence="8">
    <location>
        <begin position="680"/>
        <end position="807"/>
    </location>
</feature>
<dbReference type="Pfam" id="PF00169">
    <property type="entry name" value="PH"/>
    <property type="match status" value="1"/>
</dbReference>
<accession>A0A1E4TTN9</accession>
<dbReference type="InterPro" id="IPR011993">
    <property type="entry name" value="PH-like_dom_sf"/>
</dbReference>
<dbReference type="STRING" id="669874.A0A1E4TTN9"/>
<feature type="coiled-coil region" evidence="6">
    <location>
        <begin position="472"/>
        <end position="499"/>
    </location>
</feature>
<dbReference type="PANTHER" id="PTHR23180:SF160">
    <property type="entry name" value="ADP-RIBOSYLATION FACTOR GTPASE-ACTIVATING PROTEIN EFFECTOR PROTEIN 1"/>
    <property type="match status" value="1"/>
</dbReference>
<dbReference type="GO" id="GO:0008270">
    <property type="term" value="F:zinc ion binding"/>
    <property type="evidence" value="ECO:0007669"/>
    <property type="project" value="UniProtKB-KW"/>
</dbReference>
<dbReference type="GO" id="GO:0005768">
    <property type="term" value="C:endosome"/>
    <property type="evidence" value="ECO:0007669"/>
    <property type="project" value="TreeGrafter"/>
</dbReference>
<keyword evidence="2 4" id="KW-0863">Zinc-finger</keyword>
<evidence type="ECO:0000313" key="9">
    <source>
        <dbReference type="EMBL" id="ODV95153.1"/>
    </source>
</evidence>
<keyword evidence="1 5" id="KW-0479">Metal-binding</keyword>
<dbReference type="PROSITE" id="PS50115">
    <property type="entry name" value="ARFGAP"/>
    <property type="match status" value="1"/>
</dbReference>
<feature type="domain" description="PH" evidence="7">
    <location>
        <begin position="520"/>
        <end position="618"/>
    </location>
</feature>
<dbReference type="Gene3D" id="1.20.1270.60">
    <property type="entry name" value="Arfaptin homology (AH) domain/BAR domain"/>
    <property type="match status" value="1"/>
</dbReference>
<protein>
    <recommendedName>
        <fullName evidence="5">ADP-ribosylation factor GTPase-activating protein</fullName>
    </recommendedName>
</protein>
<dbReference type="InterPro" id="IPR001849">
    <property type="entry name" value="PH_domain"/>
</dbReference>
<dbReference type="SUPFAM" id="SSF103657">
    <property type="entry name" value="BAR/IMD domain-like"/>
    <property type="match status" value="1"/>
</dbReference>
<evidence type="ECO:0000256" key="3">
    <source>
        <dbReference type="ARBA" id="ARBA00022833"/>
    </source>
</evidence>
<evidence type="ECO:0000259" key="8">
    <source>
        <dbReference type="PROSITE" id="PS50115"/>
    </source>
</evidence>
<dbReference type="PANTHER" id="PTHR23180">
    <property type="entry name" value="CENTAURIN/ARF"/>
    <property type="match status" value="1"/>
</dbReference>
<sequence>MNVMNLMNLAFPYTQFKGNSNLSLQSIEFSNQSNNSKSSTVKITIEKNNSKSEFCINKSLDGHAVRSPISFIENDIIDQDDLNFPLLVKIPNDIQRVKFLLNLNLNKDDCLFAKNSNNNKIQIYENLIVVKLVKEKDLSAIQDNIINGIIDDDKIKFIGNINIHDESTKLPTQSLLLKDTKNLQNDYLMPTSGDIINIVALQFFKPTDYGKITFMILNYNKDENFFTKLLKFSIWKENSQQSQDLNAGKIVVNSRSNTKTTIINMENFKSFQNPIEDGPVFRSTVSNYEEKIPLMKNAINQMLQDCQQLENSLSSSSQFKLSLIKSVEKFNKLTVSSGSFKKLIDDHFLPVISQSNNEDRLLMNNLKAYVVSALNNLVIKNNLDVFQSNKKIFDEESQKYYAWLNKYLSSGKSKDEKFLMKRKAFELAKYDYLNYLHDINDDSNIMDELVNNLIMFINKQRGYNSLISSMSEKEYEKKSQKHEQERKLIRKNIENAKNNEELNSIFNTVSSNGIVDPSSKISKYGLLYTYRGQGKQGWHKEWIVLSKSILYEYSDWRKGLNQRSDPIDIALCSVKPISSEKRKNCFEVFTSKSVKHIFQAISEEDRDSWIKALYNAGQQIKVNSGSTTSSVGTDINSNSVTNSLLISDNGIANSQILKNGNGTEQSSPDANRKRISSISLNNLTLVQKADESNMACCDCGSKEGVDWVSINLLVIFCVNCSSCHRSLGSNISKVKSLRLDNFNNETISLLPNFNNATSNEFLEYDLAGDKKIISTCSDSSRLEFITNKYKLRKYINRDLLVSNSANELILHGLKSRNFHEMLRGILLDGNVNMMLEKNDQAEFSLFEYSLTKPAKRKFNSDKEIEIFDISEFLILNGCYIGDVVSNTLNLSNNAKKYWQNKIDNFIGSGYSNNNNNENGNDYQLKSVSNTVINHKIDPKALKINTSVSGNSHNDKFMSPSSASSRYSMLFKKINRNIN</sequence>
<dbReference type="InterPro" id="IPR045258">
    <property type="entry name" value="ACAP1/2/3-like"/>
</dbReference>
<dbReference type="SMART" id="SM00233">
    <property type="entry name" value="PH"/>
    <property type="match status" value="1"/>
</dbReference>
<dbReference type="GO" id="GO:0005096">
    <property type="term" value="F:GTPase activator activity"/>
    <property type="evidence" value="ECO:0007669"/>
    <property type="project" value="UniProtKB-KW"/>
</dbReference>
<dbReference type="AlphaFoldDB" id="A0A1E4TTN9"/>
<evidence type="ECO:0000256" key="5">
    <source>
        <dbReference type="RuleBase" id="RU369028"/>
    </source>
</evidence>
<dbReference type="InterPro" id="IPR038508">
    <property type="entry name" value="ArfGAP_dom_sf"/>
</dbReference>
<comment type="subcellular location">
    <subcellularLocation>
        <location evidence="5">Cytoplasm</location>
    </subcellularLocation>
</comment>